<dbReference type="RefSeq" id="WP_344262815.1">
    <property type="nucleotide sequence ID" value="NZ_BAAAMJ010000031.1"/>
</dbReference>
<keyword evidence="2" id="KW-1185">Reference proteome</keyword>
<accession>A0ABP5AR99</accession>
<dbReference type="Proteomes" id="UP001501303">
    <property type="component" value="Unassembled WGS sequence"/>
</dbReference>
<dbReference type="EMBL" id="BAAAMJ010000031">
    <property type="protein sequence ID" value="GAA1920672.1"/>
    <property type="molecule type" value="Genomic_DNA"/>
</dbReference>
<evidence type="ECO:0000313" key="2">
    <source>
        <dbReference type="Proteomes" id="UP001501303"/>
    </source>
</evidence>
<name>A0ABP5AR99_9ACTN</name>
<organism evidence="1 2">
    <name type="scientific">Streptomyces sodiiphilus</name>
    <dbReference type="NCBI Taxonomy" id="226217"/>
    <lineage>
        <taxon>Bacteria</taxon>
        <taxon>Bacillati</taxon>
        <taxon>Actinomycetota</taxon>
        <taxon>Actinomycetes</taxon>
        <taxon>Kitasatosporales</taxon>
        <taxon>Streptomycetaceae</taxon>
        <taxon>Streptomyces</taxon>
    </lineage>
</organism>
<proteinExistence type="predicted"/>
<evidence type="ECO:0000313" key="1">
    <source>
        <dbReference type="EMBL" id="GAA1920672.1"/>
    </source>
</evidence>
<comment type="caution">
    <text evidence="1">The sequence shown here is derived from an EMBL/GenBank/DDBJ whole genome shotgun (WGS) entry which is preliminary data.</text>
</comment>
<gene>
    <name evidence="1" type="ORF">GCM10009716_31650</name>
</gene>
<protein>
    <submittedName>
        <fullName evidence="1">Uncharacterized protein</fullName>
    </submittedName>
</protein>
<sequence length="364" mass="38869">MRVVRWFCHHPGVSLVLALLILGGYTLVRPPLERWSLLSTACDGKLSRSALDAVRGDREVAEQRQTLEPDLGRYTCVLRDRNGNQIVEVVAMTRPDEVDRQLDADFLTLRPEPLLPSLRAGLPEGVPGVVLREGGMRILVRCPALGPGTDGQETRMLVMARTPHDVEDADAVPIAVELANASSTQLGCGAPPLPLPERPAESLGEWVPLGTATGTSCDVLASGVLPAPPPGGWVVKPAASVGAPATRCALGGARGDEHMVLAGWYGAWSEPTLAQITNQETWNRLPATGEGEPQITPYFGRASAVCLGQPAHFAVRVERDAPASLHVDTVRATLTAFAEEEVSRRGCEGLRLPGELITEPEPEP</sequence>
<reference evidence="2" key="1">
    <citation type="journal article" date="2019" name="Int. J. Syst. Evol. Microbiol.">
        <title>The Global Catalogue of Microorganisms (GCM) 10K type strain sequencing project: providing services to taxonomists for standard genome sequencing and annotation.</title>
        <authorList>
            <consortium name="The Broad Institute Genomics Platform"/>
            <consortium name="The Broad Institute Genome Sequencing Center for Infectious Disease"/>
            <person name="Wu L."/>
            <person name="Ma J."/>
        </authorList>
    </citation>
    <scope>NUCLEOTIDE SEQUENCE [LARGE SCALE GENOMIC DNA]</scope>
    <source>
        <strain evidence="2">JCM 13581</strain>
    </source>
</reference>